<dbReference type="Proteomes" id="UP001629244">
    <property type="component" value="Unassembled WGS sequence"/>
</dbReference>
<feature type="signal peptide" evidence="1">
    <location>
        <begin position="1"/>
        <end position="18"/>
    </location>
</feature>
<dbReference type="SUPFAM" id="SSF56935">
    <property type="entry name" value="Porins"/>
    <property type="match status" value="1"/>
</dbReference>
<gene>
    <name evidence="2" type="ORF">ABS767_07435</name>
</gene>
<evidence type="ECO:0000313" key="3">
    <source>
        <dbReference type="Proteomes" id="UP001629244"/>
    </source>
</evidence>
<dbReference type="EMBL" id="JBELQC010000001">
    <property type="protein sequence ID" value="MFL9840787.1"/>
    <property type="molecule type" value="Genomic_DNA"/>
</dbReference>
<keyword evidence="1" id="KW-0732">Signal</keyword>
<proteinExistence type="predicted"/>
<sequence length="221" mass="24045">MRSILIALPLVIATPAIAQDEDSELWLSGSGEVSVGERTSVEVESINRFSDDAGGLYEIELAAGVEQQVGNGWWVGGGYVRVVNYSRGTVTRTEDRFRVQGGASTDAGPFKLSARLRLERRTRSNGDDIGYRLRPSVKLALPLGDSAFRLFASHESFIPLNDTDWGERSGHDRMRNAAGISWKASKAIGVEAGYLNQYRFARGAPQGTMDHVLTLSLGVSL</sequence>
<evidence type="ECO:0000313" key="2">
    <source>
        <dbReference type="EMBL" id="MFL9840787.1"/>
    </source>
</evidence>
<evidence type="ECO:0000256" key="1">
    <source>
        <dbReference type="SAM" id="SignalP"/>
    </source>
</evidence>
<dbReference type="InterPro" id="IPR019619">
    <property type="entry name" value="DUF2490"/>
</dbReference>
<comment type="caution">
    <text evidence="2">The sequence shown here is derived from an EMBL/GenBank/DDBJ whole genome shotgun (WGS) entry which is preliminary data.</text>
</comment>
<protein>
    <submittedName>
        <fullName evidence="2">DUF2490 domain-containing protein</fullName>
    </submittedName>
</protein>
<organism evidence="2 3">
    <name type="scientific">Sphingomonas plantiphila</name>
    <dbReference type="NCBI Taxonomy" id="3163295"/>
    <lineage>
        <taxon>Bacteria</taxon>
        <taxon>Pseudomonadati</taxon>
        <taxon>Pseudomonadota</taxon>
        <taxon>Alphaproteobacteria</taxon>
        <taxon>Sphingomonadales</taxon>
        <taxon>Sphingomonadaceae</taxon>
        <taxon>Sphingomonas</taxon>
    </lineage>
</organism>
<name>A0ABW8YMW5_9SPHN</name>
<keyword evidence="3" id="KW-1185">Reference proteome</keyword>
<feature type="chain" id="PRO_5047228754" evidence="1">
    <location>
        <begin position="19"/>
        <end position="221"/>
    </location>
</feature>
<accession>A0ABW8YMW5</accession>
<dbReference type="Pfam" id="PF10677">
    <property type="entry name" value="DUF2490"/>
    <property type="match status" value="1"/>
</dbReference>
<dbReference type="RefSeq" id="WP_408077715.1">
    <property type="nucleotide sequence ID" value="NZ_JBELQC010000001.1"/>
</dbReference>
<reference evidence="2 3" key="1">
    <citation type="submission" date="2024-06" db="EMBL/GenBank/DDBJ databases">
        <authorList>
            <person name="Kaempfer P."/>
            <person name="Viver T."/>
        </authorList>
    </citation>
    <scope>NUCLEOTIDE SEQUENCE [LARGE SCALE GENOMIC DNA]</scope>
    <source>
        <strain evidence="2 3">ST-64</strain>
    </source>
</reference>